<comment type="caution">
    <text evidence="3">The sequence shown here is derived from an EMBL/GenBank/DDBJ whole genome shotgun (WGS) entry which is preliminary data.</text>
</comment>
<feature type="domain" description="Copper amine oxidase-like N-terminal" evidence="2">
    <location>
        <begin position="63"/>
        <end position="160"/>
    </location>
</feature>
<sequence>MRKRSCVILLCLLAFGLLTNHVFAAEPTNENKLVPEEGEYGFFVFEIGSPTMIFNGKTEEIDPDFKTAPLLIKGTTLLPIRIIIEKLGGTLKWDEAMNTIDIKYNGKSITLQIGHKTALVDNEEKMLHVEAVILKNRTMIPLRFVAESLGLKVYWHGDHKISISTNALKDTFSSDRFSTEDLSIYDAVLKKQIRLGMAKKEIDNWFGFQPEKDYMGTYNYEGLEVYYRDGKAAGLMVSSGNNLSTRFSTVRNVNLLTTKKEVQQKYGVSVEKDSGDSDLYATFIFLKEDQGVDGSLVKLESLPLPNEPMKNKYYISFLFNGNKQKTISHLLISDFEFAMYSK</sequence>
<organism evidence="3 4">
    <name type="scientific">Paenibacillus mendelii</name>
    <dbReference type="NCBI Taxonomy" id="206163"/>
    <lineage>
        <taxon>Bacteria</taxon>
        <taxon>Bacillati</taxon>
        <taxon>Bacillota</taxon>
        <taxon>Bacilli</taxon>
        <taxon>Bacillales</taxon>
        <taxon>Paenibacillaceae</taxon>
        <taxon>Paenibacillus</taxon>
    </lineage>
</organism>
<dbReference type="InterPro" id="IPR012854">
    <property type="entry name" value="Cu_amine_oxidase-like_N"/>
</dbReference>
<proteinExistence type="predicted"/>
<dbReference type="InterPro" id="IPR036582">
    <property type="entry name" value="Mao_N_sf"/>
</dbReference>
<evidence type="ECO:0000259" key="2">
    <source>
        <dbReference type="Pfam" id="PF07833"/>
    </source>
</evidence>
<dbReference type="RefSeq" id="WP_204822318.1">
    <property type="nucleotide sequence ID" value="NZ_JANHOF010000027.1"/>
</dbReference>
<protein>
    <submittedName>
        <fullName evidence="3">Stalk domain-containing protein</fullName>
    </submittedName>
</protein>
<gene>
    <name evidence="3" type="ORF">ACFFJ8_14540</name>
</gene>
<feature type="signal peptide" evidence="1">
    <location>
        <begin position="1"/>
        <end position="24"/>
    </location>
</feature>
<dbReference type="Gene3D" id="3.30.457.10">
    <property type="entry name" value="Copper amine oxidase-like, N-terminal domain"/>
    <property type="match status" value="1"/>
</dbReference>
<dbReference type="SUPFAM" id="SSF55383">
    <property type="entry name" value="Copper amine oxidase, domain N"/>
    <property type="match status" value="1"/>
</dbReference>
<evidence type="ECO:0000313" key="4">
    <source>
        <dbReference type="Proteomes" id="UP001589818"/>
    </source>
</evidence>
<evidence type="ECO:0000313" key="3">
    <source>
        <dbReference type="EMBL" id="MFC0392588.1"/>
    </source>
</evidence>
<keyword evidence="4" id="KW-1185">Reference proteome</keyword>
<keyword evidence="1" id="KW-0732">Signal</keyword>
<dbReference type="Proteomes" id="UP001589818">
    <property type="component" value="Unassembled WGS sequence"/>
</dbReference>
<dbReference type="Pfam" id="PF07833">
    <property type="entry name" value="Cu_amine_oxidN1"/>
    <property type="match status" value="1"/>
</dbReference>
<dbReference type="EMBL" id="JBHLVF010000018">
    <property type="protein sequence ID" value="MFC0392588.1"/>
    <property type="molecule type" value="Genomic_DNA"/>
</dbReference>
<name>A0ABV6J9N0_9BACL</name>
<accession>A0ABV6J9N0</accession>
<reference evidence="3 4" key="1">
    <citation type="submission" date="2024-09" db="EMBL/GenBank/DDBJ databases">
        <authorList>
            <person name="Sun Q."/>
            <person name="Mori K."/>
        </authorList>
    </citation>
    <scope>NUCLEOTIDE SEQUENCE [LARGE SCALE GENOMIC DNA]</scope>
    <source>
        <strain evidence="3 4">CCM 4839</strain>
    </source>
</reference>
<evidence type="ECO:0000256" key="1">
    <source>
        <dbReference type="SAM" id="SignalP"/>
    </source>
</evidence>
<feature type="chain" id="PRO_5047145054" evidence="1">
    <location>
        <begin position="25"/>
        <end position="342"/>
    </location>
</feature>